<comment type="caution">
    <text evidence="7">The sequence shown here is derived from an EMBL/GenBank/DDBJ whole genome shotgun (WGS) entry which is preliminary data.</text>
</comment>
<dbReference type="PANTHER" id="PTHR47338:SF16">
    <property type="entry name" value="TRANSCRIPTION FACTOR, PUTATIVE (AFU_ORTHOLOGUE AFUA_2G09360)-RELATED"/>
    <property type="match status" value="1"/>
</dbReference>
<dbReference type="AlphaFoldDB" id="A0A3D8QCG2"/>
<dbReference type="GO" id="GO:0006351">
    <property type="term" value="P:DNA-templated transcription"/>
    <property type="evidence" value="ECO:0007669"/>
    <property type="project" value="InterPro"/>
</dbReference>
<evidence type="ECO:0000256" key="5">
    <source>
        <dbReference type="ARBA" id="ARBA00023242"/>
    </source>
</evidence>
<dbReference type="InterPro" id="IPR007219">
    <property type="entry name" value="XnlR_reg_dom"/>
</dbReference>
<dbReference type="EMBL" id="PDLM01000016">
    <property type="protein sequence ID" value="RDW59421.1"/>
    <property type="molecule type" value="Genomic_DNA"/>
</dbReference>
<keyword evidence="8" id="KW-1185">Reference proteome</keyword>
<evidence type="ECO:0000256" key="3">
    <source>
        <dbReference type="ARBA" id="ARBA00023015"/>
    </source>
</evidence>
<dbReference type="GO" id="GO:0008270">
    <property type="term" value="F:zinc ion binding"/>
    <property type="evidence" value="ECO:0007669"/>
    <property type="project" value="InterPro"/>
</dbReference>
<dbReference type="Pfam" id="PF04082">
    <property type="entry name" value="Fungal_trans"/>
    <property type="match status" value="1"/>
</dbReference>
<proteinExistence type="predicted"/>
<comment type="subcellular location">
    <subcellularLocation>
        <location evidence="1">Nucleus</location>
    </subcellularLocation>
</comment>
<keyword evidence="5" id="KW-0539">Nucleus</keyword>
<evidence type="ECO:0000256" key="2">
    <source>
        <dbReference type="ARBA" id="ARBA00022723"/>
    </source>
</evidence>
<evidence type="ECO:0000313" key="7">
    <source>
        <dbReference type="EMBL" id="RDW59421.1"/>
    </source>
</evidence>
<dbReference type="CDD" id="cd12148">
    <property type="entry name" value="fungal_TF_MHR"/>
    <property type="match status" value="1"/>
</dbReference>
<keyword evidence="2" id="KW-0479">Metal-binding</keyword>
<dbReference type="STRING" id="1849047.A0A3D8QCG2"/>
<dbReference type="OrthoDB" id="1924787at2759"/>
<dbReference type="InterPro" id="IPR050815">
    <property type="entry name" value="TF_fung"/>
</dbReference>
<dbReference type="GO" id="GO:0005634">
    <property type="term" value="C:nucleus"/>
    <property type="evidence" value="ECO:0007669"/>
    <property type="project" value="UniProtKB-SubCell"/>
</dbReference>
<sequence length="482" mass="55244">MRLVDAAASPSESSIPHPNFYNTHILQLVDLYFEFIHDKPHSLFHEPTFKSSVIAGTVSQATLLSMMGLSARFSKDPEIRSQGPLYALEAKKLLKDDLEHICVENIQACILIGNICLGDSDPDAESLYFVLANRMAQILTLGIVNQADDGVTRETKTRVWWTCFIIDTWASGGSNLSRQFKFELKQPRVPMDESVFFHMKQGDPDISISEWKPGLWGHMVKLVEIYVQIQDLNKHLVETAEWDEDSIEDAVRDLAVALVAFEQNLEPEIRYSEVNLAKHVSKGLGRTFMAFHLGYHHYCTLLFYQYLDHNRPFTRNGKAYADRCKLHATIFCDILKASREQKGAEALYNIVGHITVVSSSVLLHTYLFGEAHELPDSRRRLESNLESLVQLRSYWSSVELMIKRLVIFQNNCMRSFSRNTHRFDRWMVKFLSEHALALDEKTDELPNPWLATGLETVAESTHLERSRVTQSIITNMQNSEYI</sequence>
<dbReference type="GO" id="GO:0003677">
    <property type="term" value="F:DNA binding"/>
    <property type="evidence" value="ECO:0007669"/>
    <property type="project" value="InterPro"/>
</dbReference>
<feature type="domain" description="Xylanolytic transcriptional activator regulatory" evidence="6">
    <location>
        <begin position="30"/>
        <end position="194"/>
    </location>
</feature>
<organism evidence="7 8">
    <name type="scientific">Coleophoma cylindrospora</name>
    <dbReference type="NCBI Taxonomy" id="1849047"/>
    <lineage>
        <taxon>Eukaryota</taxon>
        <taxon>Fungi</taxon>
        <taxon>Dikarya</taxon>
        <taxon>Ascomycota</taxon>
        <taxon>Pezizomycotina</taxon>
        <taxon>Leotiomycetes</taxon>
        <taxon>Helotiales</taxon>
        <taxon>Dermateaceae</taxon>
        <taxon>Coleophoma</taxon>
    </lineage>
</organism>
<protein>
    <recommendedName>
        <fullName evidence="6">Xylanolytic transcriptional activator regulatory domain-containing protein</fullName>
    </recommendedName>
</protein>
<evidence type="ECO:0000256" key="4">
    <source>
        <dbReference type="ARBA" id="ARBA00023163"/>
    </source>
</evidence>
<keyword evidence="3" id="KW-0805">Transcription regulation</keyword>
<evidence type="ECO:0000259" key="6">
    <source>
        <dbReference type="Pfam" id="PF04082"/>
    </source>
</evidence>
<dbReference type="GO" id="GO:0000981">
    <property type="term" value="F:DNA-binding transcription factor activity, RNA polymerase II-specific"/>
    <property type="evidence" value="ECO:0007669"/>
    <property type="project" value="InterPro"/>
</dbReference>
<dbReference type="PANTHER" id="PTHR47338">
    <property type="entry name" value="ZN(II)2CYS6 TRANSCRIPTION FACTOR (EUROFUNG)-RELATED"/>
    <property type="match status" value="1"/>
</dbReference>
<dbReference type="Proteomes" id="UP000256645">
    <property type="component" value="Unassembled WGS sequence"/>
</dbReference>
<reference evidence="7 8" key="1">
    <citation type="journal article" date="2018" name="IMA Fungus">
        <title>IMA Genome-F 9: Draft genome sequence of Annulohypoxylon stygium, Aspergillus mulundensis, Berkeleyomyces basicola (syn. Thielaviopsis basicola), Ceratocystis smalleyi, two Cercospora beticola strains, Coleophoma cylindrospora, Fusarium fracticaudum, Phialophora cf. hyalina, and Morchella septimelata.</title>
        <authorList>
            <person name="Wingfield B.D."/>
            <person name="Bills G.F."/>
            <person name="Dong Y."/>
            <person name="Huang W."/>
            <person name="Nel W.J."/>
            <person name="Swalarsk-Parry B.S."/>
            <person name="Vaghefi N."/>
            <person name="Wilken P.M."/>
            <person name="An Z."/>
            <person name="de Beer Z.W."/>
            <person name="De Vos L."/>
            <person name="Chen L."/>
            <person name="Duong T.A."/>
            <person name="Gao Y."/>
            <person name="Hammerbacher A."/>
            <person name="Kikkert J.R."/>
            <person name="Li Y."/>
            <person name="Li H."/>
            <person name="Li K."/>
            <person name="Li Q."/>
            <person name="Liu X."/>
            <person name="Ma X."/>
            <person name="Naidoo K."/>
            <person name="Pethybridge S.J."/>
            <person name="Sun J."/>
            <person name="Steenkamp E.T."/>
            <person name="van der Nest M.A."/>
            <person name="van Wyk S."/>
            <person name="Wingfield M.J."/>
            <person name="Xiong C."/>
            <person name="Yue Q."/>
            <person name="Zhang X."/>
        </authorList>
    </citation>
    <scope>NUCLEOTIDE SEQUENCE [LARGE SCALE GENOMIC DNA]</scope>
    <source>
        <strain evidence="7 8">BP6252</strain>
    </source>
</reference>
<accession>A0A3D8QCG2</accession>
<gene>
    <name evidence="7" type="ORF">BP6252_12508</name>
</gene>
<keyword evidence="4" id="KW-0804">Transcription</keyword>
<evidence type="ECO:0000313" key="8">
    <source>
        <dbReference type="Proteomes" id="UP000256645"/>
    </source>
</evidence>
<name>A0A3D8QCG2_9HELO</name>
<evidence type="ECO:0000256" key="1">
    <source>
        <dbReference type="ARBA" id="ARBA00004123"/>
    </source>
</evidence>